<dbReference type="Gene3D" id="3.40.630.150">
    <property type="entry name" value="Malonyl-CoA decarboxylase, catalytic domain"/>
    <property type="match status" value="1"/>
</dbReference>
<accession>A0A2U8W5Y8</accession>
<evidence type="ECO:0000313" key="4">
    <source>
        <dbReference type="Proteomes" id="UP000245926"/>
    </source>
</evidence>
<dbReference type="RefSeq" id="WP_109890603.1">
    <property type="nucleotide sequence ID" value="NZ_CP029550.1"/>
</dbReference>
<dbReference type="InterPro" id="IPR035372">
    <property type="entry name" value="MCD_N"/>
</dbReference>
<feature type="domain" description="Malonyl-CoA decarboxylase N-terminal" evidence="2">
    <location>
        <begin position="84"/>
        <end position="178"/>
    </location>
</feature>
<keyword evidence="4" id="KW-1185">Reference proteome</keyword>
<feature type="domain" description="Malonyl-CoA decarboxylase C-terminal" evidence="1">
    <location>
        <begin position="181"/>
        <end position="427"/>
    </location>
</feature>
<reference evidence="4" key="1">
    <citation type="submission" date="2018-05" db="EMBL/GenBank/DDBJ databases">
        <title>Complete Genome Sequence of Methylobacterium sp. 17SD2-17.</title>
        <authorList>
            <person name="Srinivasan S."/>
        </authorList>
    </citation>
    <scope>NUCLEOTIDE SEQUENCE [LARGE SCALE GENOMIC DNA]</scope>
    <source>
        <strain evidence="4">17SD2-17</strain>
    </source>
</reference>
<dbReference type="OrthoDB" id="5292736at2"/>
<dbReference type="Pfam" id="PF17408">
    <property type="entry name" value="MCD_N"/>
    <property type="match status" value="1"/>
</dbReference>
<dbReference type="InterPro" id="IPR038917">
    <property type="entry name" value="Malonyl_CoA_deC"/>
</dbReference>
<evidence type="ECO:0000313" key="3">
    <source>
        <dbReference type="EMBL" id="AWN41515.1"/>
    </source>
</evidence>
<dbReference type="EMBL" id="CP029550">
    <property type="protein sequence ID" value="AWN41515.1"/>
    <property type="molecule type" value="Genomic_DNA"/>
</dbReference>
<name>A0A2U8W5Y8_9HYPH</name>
<dbReference type="PANTHER" id="PTHR28641">
    <property type="match status" value="1"/>
</dbReference>
<dbReference type="InterPro" id="IPR038351">
    <property type="entry name" value="MCD_N_sf"/>
</dbReference>
<evidence type="ECO:0000259" key="2">
    <source>
        <dbReference type="Pfam" id="PF17408"/>
    </source>
</evidence>
<dbReference type="AlphaFoldDB" id="A0A2U8W5Y8"/>
<dbReference type="Proteomes" id="UP000245926">
    <property type="component" value="Chromosome"/>
</dbReference>
<dbReference type="InterPro" id="IPR042303">
    <property type="entry name" value="Malonyl_CoA_deC_C_sf"/>
</dbReference>
<dbReference type="Gene3D" id="1.20.140.90">
    <property type="entry name" value="Malonyl-CoA decarboxylase, oligemerization domain"/>
    <property type="match status" value="1"/>
</dbReference>
<proteinExistence type="predicted"/>
<gene>
    <name evidence="3" type="ORF">DK389_14580</name>
</gene>
<dbReference type="KEGG" id="mets:DK389_14580"/>
<organism evidence="3 4">
    <name type="scientific">Methylobacterium durans</name>
    <dbReference type="NCBI Taxonomy" id="2202825"/>
    <lineage>
        <taxon>Bacteria</taxon>
        <taxon>Pseudomonadati</taxon>
        <taxon>Pseudomonadota</taxon>
        <taxon>Alphaproteobacteria</taxon>
        <taxon>Hyphomicrobiales</taxon>
        <taxon>Methylobacteriaceae</taxon>
        <taxon>Methylobacterium</taxon>
    </lineage>
</organism>
<dbReference type="PANTHER" id="PTHR28641:SF1">
    <property type="entry name" value="MALONYL-COA DECARBOXYLASE, MITOCHONDRIAL"/>
    <property type="match status" value="1"/>
</dbReference>
<dbReference type="InterPro" id="IPR007956">
    <property type="entry name" value="Malonyl_CoA_deC_C"/>
</dbReference>
<protein>
    <submittedName>
        <fullName evidence="3">MCD, Malonyl-CoA decarboxylase MCD</fullName>
    </submittedName>
</protein>
<dbReference type="GO" id="GO:0050080">
    <property type="term" value="F:malonyl-CoA decarboxylase activity"/>
    <property type="evidence" value="ECO:0007669"/>
    <property type="project" value="InterPro"/>
</dbReference>
<evidence type="ECO:0000259" key="1">
    <source>
        <dbReference type="Pfam" id="PF05292"/>
    </source>
</evidence>
<dbReference type="GO" id="GO:0006633">
    <property type="term" value="P:fatty acid biosynthetic process"/>
    <property type="evidence" value="ECO:0007669"/>
    <property type="project" value="InterPro"/>
</dbReference>
<dbReference type="Pfam" id="PF05292">
    <property type="entry name" value="MCD"/>
    <property type="match status" value="1"/>
</dbReference>
<sequence>MAATSFFGDLLQTISDRGRDLISFGRGDIAAKASAPELVKLCEDLISRRGEASGVALARLILDRYASFAKPERLAFLRLIAQEFDADHAAVDAAIASYRADPTRARLGRLHEAAEPRSQELIRRLNLARDGTRALVRMREDLMDLRAALRAEEGADADLIDAADSLDCDFEHLFASWFNRGFLVLRHIDWTTPAHILEKIIRYEAVHEIQGWDDLRRRIEPSDRRCFAFFHPALVDEPLIFVEVALTGGIAAAIAPILANERDLLPMRAATTAVFYSISNCQRGLAGVTFGNFLIKQVVEDLAREIPSLKTFVTLSPVPGFARWLDRERRADASQGLTKEDIEALRLLERSDWQSDKATCEAVRKAMLPAAAAYFLRAKNDRGRPLDPVARFHLGNGARLERLNFLGDTSPKGVKQSYGLMVNYLYDLSAIEKNHETYANLGTVAASGTVSRELRANLPPPRAVALADA</sequence>